<dbReference type="PANTHER" id="PTHR23155:SF1152">
    <property type="entry name" value="AAA+ ATPASE DOMAIN-CONTAINING PROTEIN"/>
    <property type="match status" value="1"/>
</dbReference>
<dbReference type="GO" id="GO:0005737">
    <property type="term" value="C:cytoplasm"/>
    <property type="evidence" value="ECO:0007669"/>
    <property type="project" value="UniProtKB-SubCell"/>
</dbReference>
<keyword evidence="12" id="KW-0175">Coiled coil</keyword>
<dbReference type="InterPro" id="IPR002182">
    <property type="entry name" value="NB-ARC"/>
</dbReference>
<dbReference type="InterPro" id="IPR038005">
    <property type="entry name" value="RX-like_CC"/>
</dbReference>
<dbReference type="InterPro" id="IPR055414">
    <property type="entry name" value="LRR_R13L4/SHOC2-like"/>
</dbReference>
<dbReference type="PANTHER" id="PTHR23155">
    <property type="entry name" value="DISEASE RESISTANCE PROTEIN RP"/>
    <property type="match status" value="1"/>
</dbReference>
<dbReference type="PRINTS" id="PR00364">
    <property type="entry name" value="DISEASERSIST"/>
</dbReference>
<dbReference type="Pfam" id="PF00931">
    <property type="entry name" value="NB-ARC"/>
    <property type="match status" value="1"/>
</dbReference>
<feature type="domain" description="Disease resistance protein winged helix" evidence="15">
    <location>
        <begin position="400"/>
        <end position="470"/>
    </location>
</feature>
<dbReference type="Gene3D" id="3.40.50.300">
    <property type="entry name" value="P-loop containing nucleotide triphosphate hydrolases"/>
    <property type="match status" value="1"/>
</dbReference>
<dbReference type="GO" id="GO:0043531">
    <property type="term" value="F:ADP binding"/>
    <property type="evidence" value="ECO:0007669"/>
    <property type="project" value="InterPro"/>
</dbReference>
<dbReference type="CDD" id="cd14798">
    <property type="entry name" value="RX-CC_like"/>
    <property type="match status" value="1"/>
</dbReference>
<keyword evidence="6" id="KW-0433">Leucine-rich repeat</keyword>
<keyword evidence="18" id="KW-1185">Reference proteome</keyword>
<evidence type="ECO:0000256" key="10">
    <source>
        <dbReference type="ARBA" id="ARBA00022821"/>
    </source>
</evidence>
<dbReference type="InterPro" id="IPR032675">
    <property type="entry name" value="LRR_dom_sf"/>
</dbReference>
<evidence type="ECO:0000256" key="6">
    <source>
        <dbReference type="ARBA" id="ARBA00022614"/>
    </source>
</evidence>
<dbReference type="InterPro" id="IPR044974">
    <property type="entry name" value="Disease_R_plants"/>
</dbReference>
<evidence type="ECO:0000256" key="4">
    <source>
        <dbReference type="ARBA" id="ARBA00008894"/>
    </source>
</evidence>
<comment type="function">
    <text evidence="1">Confers resistance to late blight (Phytophthora infestans) races carrying the avirulence gene Avr1. Resistance proteins guard the plant against pathogens that contain an appropriate avirulence protein via an indirect interaction with this avirulence protein. That triggers a defense system including the hypersensitive response, which restricts the pathogen growth.</text>
</comment>
<evidence type="ECO:0000256" key="5">
    <source>
        <dbReference type="ARBA" id="ARBA00022490"/>
    </source>
</evidence>
<evidence type="ECO:0000259" key="14">
    <source>
        <dbReference type="Pfam" id="PF00931"/>
    </source>
</evidence>
<feature type="domain" description="Disease resistance R13L4/SHOC-2-like LRR" evidence="16">
    <location>
        <begin position="524"/>
        <end position="841"/>
    </location>
</feature>
<dbReference type="Gene3D" id="1.20.5.4130">
    <property type="match status" value="1"/>
</dbReference>
<reference evidence="18" key="2">
    <citation type="journal article" date="2017" name="J. Anim. Genet.">
        <title>Multiple reference genome sequences of hot pepper reveal the massive evolution of plant disease resistance genes by retroduplication.</title>
        <authorList>
            <person name="Kim S."/>
            <person name="Park J."/>
            <person name="Yeom S.-I."/>
            <person name="Kim Y.-M."/>
            <person name="Seo E."/>
            <person name="Kim K.-T."/>
            <person name="Kim M.-S."/>
            <person name="Lee J.M."/>
            <person name="Cheong K."/>
            <person name="Shin H.-S."/>
            <person name="Kim S.-B."/>
            <person name="Han K."/>
            <person name="Lee J."/>
            <person name="Park M."/>
            <person name="Lee H.-A."/>
            <person name="Lee H.-Y."/>
            <person name="Lee Y."/>
            <person name="Oh S."/>
            <person name="Lee J.H."/>
            <person name="Choi E."/>
            <person name="Choi E."/>
            <person name="Lee S.E."/>
            <person name="Jeon J."/>
            <person name="Kim H."/>
            <person name="Choi G."/>
            <person name="Song H."/>
            <person name="Lee J."/>
            <person name="Lee S.-C."/>
            <person name="Kwon J.-K."/>
            <person name="Lee H.-Y."/>
            <person name="Koo N."/>
            <person name="Hong Y."/>
            <person name="Kim R.W."/>
            <person name="Kang W.-H."/>
            <person name="Huh J.H."/>
            <person name="Kang B.-C."/>
            <person name="Yang T.-J."/>
            <person name="Lee Y.-H."/>
            <person name="Bennetzen J.L."/>
            <person name="Choi D."/>
        </authorList>
    </citation>
    <scope>NUCLEOTIDE SEQUENCE [LARGE SCALE GENOMIC DNA]</scope>
    <source>
        <strain evidence="18">cv. PBC81</strain>
    </source>
</reference>
<dbReference type="InterPro" id="IPR027417">
    <property type="entry name" value="P-loop_NTPase"/>
</dbReference>
<evidence type="ECO:0000259" key="16">
    <source>
        <dbReference type="Pfam" id="PF23598"/>
    </source>
</evidence>
<comment type="subcellular location">
    <subcellularLocation>
        <location evidence="3">Cytoplasm</location>
    </subcellularLocation>
    <subcellularLocation>
        <location evidence="2">Membrane</location>
        <topology evidence="2">Peripheral membrane protein</topology>
    </subcellularLocation>
</comment>
<dbReference type="OrthoDB" id="1246308at2759"/>
<dbReference type="Pfam" id="PF23559">
    <property type="entry name" value="WHD_DRP"/>
    <property type="match status" value="1"/>
</dbReference>
<keyword evidence="5" id="KW-0963">Cytoplasm</keyword>
<dbReference type="EMBL" id="MLFT02000003">
    <property type="protein sequence ID" value="PHT52235.1"/>
    <property type="molecule type" value="Genomic_DNA"/>
</dbReference>
<organism evidence="17 18">
    <name type="scientific">Capsicum baccatum</name>
    <name type="common">Peruvian pepper</name>
    <dbReference type="NCBI Taxonomy" id="33114"/>
    <lineage>
        <taxon>Eukaryota</taxon>
        <taxon>Viridiplantae</taxon>
        <taxon>Streptophyta</taxon>
        <taxon>Embryophyta</taxon>
        <taxon>Tracheophyta</taxon>
        <taxon>Spermatophyta</taxon>
        <taxon>Magnoliopsida</taxon>
        <taxon>eudicotyledons</taxon>
        <taxon>Gunneridae</taxon>
        <taxon>Pentapetalae</taxon>
        <taxon>asterids</taxon>
        <taxon>lamiids</taxon>
        <taxon>Solanales</taxon>
        <taxon>Solanaceae</taxon>
        <taxon>Solanoideae</taxon>
        <taxon>Capsiceae</taxon>
        <taxon>Capsicum</taxon>
    </lineage>
</organism>
<evidence type="ECO:0000256" key="11">
    <source>
        <dbReference type="ARBA" id="ARBA00022840"/>
    </source>
</evidence>
<dbReference type="GO" id="GO:0016020">
    <property type="term" value="C:membrane"/>
    <property type="evidence" value="ECO:0007669"/>
    <property type="project" value="UniProtKB-SubCell"/>
</dbReference>
<accession>A0A2G2X414</accession>
<keyword evidence="8" id="KW-0677">Repeat</keyword>
<evidence type="ECO:0000313" key="18">
    <source>
        <dbReference type="Proteomes" id="UP000224567"/>
    </source>
</evidence>
<comment type="caution">
    <text evidence="17">The sequence shown here is derived from an EMBL/GenBank/DDBJ whole genome shotgun (WGS) entry which is preliminary data.</text>
</comment>
<evidence type="ECO:0000259" key="15">
    <source>
        <dbReference type="Pfam" id="PF23559"/>
    </source>
</evidence>
<sequence>MAYAAITCLMRTIHQSMELTGCDSQPFYEKLECLRAILEKPCKATDDVEALTSLEAEITELAYSAEDMIDSESRNVLLAQNVEERSRSMWELLFVLEQALECIDSTMKQWMATSYSMKDLKVQTYSLAGSPEHDVEQPKNIMVGHETEFEMMLDLLARGRSELEVVSVVGMGGIGKTTLARKLYNYPCIMSRFDIRGEVTVSQEFCARNVLLFLLSSISGKTDESHEHLEDWKLADQLQKLLKGKRYFVVIDDIWTTGAWDNMRGCFPDCNNGSRILLTTRNVEVAEYASSGKPPYQMRLMNFEESWSLLYERVFANDSFPPEFERLGKQIALKCGGLPLAIVLIAGLLSNTDKTLNMWRSVAENVSSVVSTEVQCMKVLALSYHHLPSHLKPCFLYFAIFPEDKLISADKLVELWVVEGFLKVEEMKSIEEVAEKYLKDLIDRSLISIGHSRFDGKIESCGIHDVIRELCLRKAQTMNIVNYLGVQSFLNPRAQSVQCSSKSRGRISIQGKEELAVCYNSDAHSIILFGRFHQFMPEFSFKQVRVLDLASVHRPFFPRGILHLLHLRYLALCLRPLVDYYLPSSLIDVIPLSISSLCYLQTFVLYRSPLESRLVTEEYPLILPSEILTMLQLRHLRLDWSYLRNHKPTEKSLVLKNLQCLYGLNPVHCTAALFRLLPNLKKLNVLGVREDFRSLKDWYDFCYLYHLEELEFNLSILDTSELVRSVGIDPSGSMSFQNRLPFCFVRVVPLLVLHSPDAFLTLKILSYSGHFFFSWNDLSIVGKLPKLESLKLSNITFGDNEWEVAEEGFPQLKFLQLINIEIWYWIASCDHFPRLERLFLDNCHGLDSIPQDFAEITTLVLIDITRCTESVGNSAKQIQQDIQENYGGSVEVHIRHPL</sequence>
<dbReference type="InterPro" id="IPR036388">
    <property type="entry name" value="WH-like_DNA-bd_sf"/>
</dbReference>
<evidence type="ECO:0000256" key="9">
    <source>
        <dbReference type="ARBA" id="ARBA00022741"/>
    </source>
</evidence>
<dbReference type="InterPro" id="IPR058922">
    <property type="entry name" value="WHD_DRP"/>
</dbReference>
<dbReference type="GO" id="GO:0009626">
    <property type="term" value="P:plant-type hypersensitive response"/>
    <property type="evidence" value="ECO:0007669"/>
    <property type="project" value="UniProtKB-KW"/>
</dbReference>
<dbReference type="FunFam" id="1.10.10.10:FF:000322">
    <property type="entry name" value="Probable disease resistance protein At1g63360"/>
    <property type="match status" value="1"/>
</dbReference>
<protein>
    <submittedName>
        <fullName evidence="17">Uncharacterized protein</fullName>
    </submittedName>
</protein>
<feature type="domain" description="NB-ARC" evidence="14">
    <location>
        <begin position="147"/>
        <end position="318"/>
    </location>
</feature>
<dbReference type="SUPFAM" id="SSF52058">
    <property type="entry name" value="L domain-like"/>
    <property type="match status" value="1"/>
</dbReference>
<dbReference type="Gene3D" id="1.10.10.10">
    <property type="entry name" value="Winged helix-like DNA-binding domain superfamily/Winged helix DNA-binding domain"/>
    <property type="match status" value="1"/>
</dbReference>
<evidence type="ECO:0000256" key="12">
    <source>
        <dbReference type="ARBA" id="ARBA00023054"/>
    </source>
</evidence>
<dbReference type="FunFam" id="3.40.50.300:FF:001091">
    <property type="entry name" value="Probable disease resistance protein At1g61300"/>
    <property type="match status" value="1"/>
</dbReference>
<reference evidence="17 18" key="1">
    <citation type="journal article" date="2017" name="Genome Biol.">
        <title>New reference genome sequences of hot pepper reveal the massive evolution of plant disease-resistance genes by retroduplication.</title>
        <authorList>
            <person name="Kim S."/>
            <person name="Park J."/>
            <person name="Yeom S.I."/>
            <person name="Kim Y.M."/>
            <person name="Seo E."/>
            <person name="Kim K.T."/>
            <person name="Kim M.S."/>
            <person name="Lee J.M."/>
            <person name="Cheong K."/>
            <person name="Shin H.S."/>
            <person name="Kim S.B."/>
            <person name="Han K."/>
            <person name="Lee J."/>
            <person name="Park M."/>
            <person name="Lee H.A."/>
            <person name="Lee H.Y."/>
            <person name="Lee Y."/>
            <person name="Oh S."/>
            <person name="Lee J.H."/>
            <person name="Choi E."/>
            <person name="Choi E."/>
            <person name="Lee S.E."/>
            <person name="Jeon J."/>
            <person name="Kim H."/>
            <person name="Choi G."/>
            <person name="Song H."/>
            <person name="Lee J."/>
            <person name="Lee S.C."/>
            <person name="Kwon J.K."/>
            <person name="Lee H.Y."/>
            <person name="Koo N."/>
            <person name="Hong Y."/>
            <person name="Kim R.W."/>
            <person name="Kang W.H."/>
            <person name="Huh J.H."/>
            <person name="Kang B.C."/>
            <person name="Yang T.J."/>
            <person name="Lee Y.H."/>
            <person name="Bennetzen J.L."/>
            <person name="Choi D."/>
        </authorList>
    </citation>
    <scope>NUCLEOTIDE SEQUENCE [LARGE SCALE GENOMIC DNA]</scope>
    <source>
        <strain evidence="18">cv. PBC81</strain>
    </source>
</reference>
<name>A0A2G2X414_CAPBA</name>
<dbReference type="Proteomes" id="UP000224567">
    <property type="component" value="Unassembled WGS sequence"/>
</dbReference>
<dbReference type="GO" id="GO:0051607">
    <property type="term" value="P:defense response to virus"/>
    <property type="evidence" value="ECO:0007669"/>
    <property type="project" value="UniProtKB-ARBA"/>
</dbReference>
<dbReference type="SUPFAM" id="SSF52540">
    <property type="entry name" value="P-loop containing nucleoside triphosphate hydrolases"/>
    <property type="match status" value="1"/>
</dbReference>
<keyword evidence="13" id="KW-0472">Membrane</keyword>
<comment type="similarity">
    <text evidence="4">Belongs to the disease resistance NB-LRR family.</text>
</comment>
<dbReference type="Gene3D" id="3.80.10.10">
    <property type="entry name" value="Ribonuclease Inhibitor"/>
    <property type="match status" value="1"/>
</dbReference>
<dbReference type="GO" id="GO:0005524">
    <property type="term" value="F:ATP binding"/>
    <property type="evidence" value="ECO:0007669"/>
    <property type="project" value="UniProtKB-KW"/>
</dbReference>
<evidence type="ECO:0000256" key="7">
    <source>
        <dbReference type="ARBA" id="ARBA00022667"/>
    </source>
</evidence>
<dbReference type="AlphaFoldDB" id="A0A2G2X414"/>
<dbReference type="InterPro" id="IPR042197">
    <property type="entry name" value="Apaf_helical"/>
</dbReference>
<evidence type="ECO:0000313" key="17">
    <source>
        <dbReference type="EMBL" id="PHT52235.1"/>
    </source>
</evidence>
<evidence type="ECO:0000256" key="1">
    <source>
        <dbReference type="ARBA" id="ARBA00002074"/>
    </source>
</evidence>
<proteinExistence type="inferred from homology"/>
<evidence type="ECO:0000256" key="3">
    <source>
        <dbReference type="ARBA" id="ARBA00004496"/>
    </source>
</evidence>
<gene>
    <name evidence="17" type="ORF">CQW23_06697</name>
</gene>
<dbReference type="Pfam" id="PF23598">
    <property type="entry name" value="LRR_14"/>
    <property type="match status" value="1"/>
</dbReference>
<evidence type="ECO:0000256" key="13">
    <source>
        <dbReference type="ARBA" id="ARBA00023136"/>
    </source>
</evidence>
<evidence type="ECO:0000256" key="8">
    <source>
        <dbReference type="ARBA" id="ARBA00022737"/>
    </source>
</evidence>
<evidence type="ECO:0000256" key="2">
    <source>
        <dbReference type="ARBA" id="ARBA00004170"/>
    </source>
</evidence>
<dbReference type="Gene3D" id="1.10.8.430">
    <property type="entry name" value="Helical domain of apoptotic protease-activating factors"/>
    <property type="match status" value="1"/>
</dbReference>
<keyword evidence="11" id="KW-0067">ATP-binding</keyword>
<keyword evidence="10" id="KW-0611">Plant defense</keyword>
<keyword evidence="9" id="KW-0547">Nucleotide-binding</keyword>
<keyword evidence="7" id="KW-0381">Hypersensitive response</keyword>